<keyword evidence="6 10" id="KW-0418">Kinase</keyword>
<organism evidence="11 12">
    <name type="scientific">Streptomyces kanasensis</name>
    <dbReference type="NCBI Taxonomy" id="936756"/>
    <lineage>
        <taxon>Bacteria</taxon>
        <taxon>Bacillati</taxon>
        <taxon>Actinomycetota</taxon>
        <taxon>Actinomycetes</taxon>
        <taxon>Kitasatosporales</taxon>
        <taxon>Streptomycetaceae</taxon>
        <taxon>Streptomyces</taxon>
    </lineage>
</organism>
<dbReference type="FunFam" id="3.40.50.300:FF:000522">
    <property type="entry name" value="Gluconokinase"/>
    <property type="match status" value="1"/>
</dbReference>
<protein>
    <recommendedName>
        <fullName evidence="3 10">Gluconokinase</fullName>
        <ecNumber evidence="3 10">2.7.1.12</ecNumber>
    </recommendedName>
</protein>
<keyword evidence="4 10" id="KW-0808">Transferase</keyword>
<keyword evidence="7 10" id="KW-0067">ATP-binding</keyword>
<dbReference type="GO" id="GO:0046316">
    <property type="term" value="F:gluconokinase activity"/>
    <property type="evidence" value="ECO:0007669"/>
    <property type="project" value="UniProtKB-EC"/>
</dbReference>
<evidence type="ECO:0000256" key="1">
    <source>
        <dbReference type="ARBA" id="ARBA00004761"/>
    </source>
</evidence>
<dbReference type="AlphaFoldDB" id="A0A124EDD1"/>
<comment type="similarity">
    <text evidence="2 10">Belongs to the gluconokinase GntK/GntV family.</text>
</comment>
<comment type="pathway">
    <text evidence="1">Carbohydrate acid metabolism.</text>
</comment>
<name>A0A124EDD1_9ACTN</name>
<dbReference type="Gene3D" id="3.40.50.300">
    <property type="entry name" value="P-loop containing nucleotide triphosphate hydrolases"/>
    <property type="match status" value="1"/>
</dbReference>
<dbReference type="RefSeq" id="WP_058940342.1">
    <property type="nucleotide sequence ID" value="NZ_LNSV01000003.1"/>
</dbReference>
<evidence type="ECO:0000256" key="10">
    <source>
        <dbReference type="RuleBase" id="RU363066"/>
    </source>
</evidence>
<evidence type="ECO:0000256" key="8">
    <source>
        <dbReference type="ARBA" id="ARBA00023064"/>
    </source>
</evidence>
<dbReference type="Pfam" id="PF01202">
    <property type="entry name" value="SKI"/>
    <property type="match status" value="1"/>
</dbReference>
<evidence type="ECO:0000256" key="2">
    <source>
        <dbReference type="ARBA" id="ARBA00008420"/>
    </source>
</evidence>
<dbReference type="GO" id="GO:0005524">
    <property type="term" value="F:ATP binding"/>
    <property type="evidence" value="ECO:0007669"/>
    <property type="project" value="UniProtKB-KW"/>
</dbReference>
<comment type="catalytic activity">
    <reaction evidence="9 10">
        <text>D-gluconate + ATP = 6-phospho-D-gluconate + ADP + H(+)</text>
        <dbReference type="Rhea" id="RHEA:19433"/>
        <dbReference type="ChEBI" id="CHEBI:15378"/>
        <dbReference type="ChEBI" id="CHEBI:18391"/>
        <dbReference type="ChEBI" id="CHEBI:30616"/>
        <dbReference type="ChEBI" id="CHEBI:58759"/>
        <dbReference type="ChEBI" id="CHEBI:456216"/>
        <dbReference type="EC" id="2.7.1.12"/>
    </reaction>
</comment>
<dbReference type="Proteomes" id="UP000054011">
    <property type="component" value="Unassembled WGS sequence"/>
</dbReference>
<dbReference type="SUPFAM" id="SSF52540">
    <property type="entry name" value="P-loop containing nucleoside triphosphate hydrolases"/>
    <property type="match status" value="1"/>
</dbReference>
<dbReference type="CDD" id="cd02021">
    <property type="entry name" value="GntK"/>
    <property type="match status" value="1"/>
</dbReference>
<dbReference type="EMBL" id="LNSV01000003">
    <property type="protein sequence ID" value="KUH40398.1"/>
    <property type="molecule type" value="Genomic_DNA"/>
</dbReference>
<comment type="caution">
    <text evidence="11">The sequence shown here is derived from an EMBL/GenBank/DDBJ whole genome shotgun (WGS) entry which is preliminary data.</text>
</comment>
<dbReference type="InterPro" id="IPR031322">
    <property type="entry name" value="Shikimate/glucono_kinase"/>
</dbReference>
<evidence type="ECO:0000313" key="11">
    <source>
        <dbReference type="EMBL" id="KUH40398.1"/>
    </source>
</evidence>
<accession>A0A124EDD1</accession>
<dbReference type="OrthoDB" id="9795716at2"/>
<gene>
    <name evidence="11" type="ORF">ATE80_02050</name>
</gene>
<evidence type="ECO:0000256" key="7">
    <source>
        <dbReference type="ARBA" id="ARBA00022840"/>
    </source>
</evidence>
<evidence type="ECO:0000313" key="12">
    <source>
        <dbReference type="Proteomes" id="UP000054011"/>
    </source>
</evidence>
<dbReference type="NCBIfam" id="TIGR01313">
    <property type="entry name" value="therm_gnt_kin"/>
    <property type="match status" value="1"/>
</dbReference>
<evidence type="ECO:0000256" key="5">
    <source>
        <dbReference type="ARBA" id="ARBA00022741"/>
    </source>
</evidence>
<dbReference type="STRING" id="936756.ATE80_02050"/>
<evidence type="ECO:0000256" key="4">
    <source>
        <dbReference type="ARBA" id="ARBA00022679"/>
    </source>
</evidence>
<reference evidence="11 12" key="1">
    <citation type="submission" date="2015-11" db="EMBL/GenBank/DDBJ databases">
        <title>Genome-wide analysis reveals the secondary metabolome in Streptomyces kanasensis ZX01.</title>
        <authorList>
            <person name="Zhang G."/>
            <person name="Han L."/>
            <person name="Feng J."/>
            <person name="Zhang X."/>
        </authorList>
    </citation>
    <scope>NUCLEOTIDE SEQUENCE [LARGE SCALE GENOMIC DNA]</scope>
    <source>
        <strain evidence="11 12">ZX01</strain>
    </source>
</reference>
<dbReference type="InterPro" id="IPR027417">
    <property type="entry name" value="P-loop_NTPase"/>
</dbReference>
<dbReference type="GO" id="GO:0019521">
    <property type="term" value="P:D-gluconate metabolic process"/>
    <property type="evidence" value="ECO:0007669"/>
    <property type="project" value="UniProtKB-KW"/>
</dbReference>
<keyword evidence="12" id="KW-1185">Reference proteome</keyword>
<evidence type="ECO:0000256" key="3">
    <source>
        <dbReference type="ARBA" id="ARBA00012054"/>
    </source>
</evidence>
<dbReference type="InterPro" id="IPR006001">
    <property type="entry name" value="Therm_gnt_kin"/>
</dbReference>
<sequence length="170" mass="18453">MVWDEIAPLVVVMGVSGSGKTTVGQSLARSLEVPFAEADDFHPPENVAKMRAGVALDDADRGPWLDTIAQWLHEQRERGGVITCSALKRRYRDRLVSAAPSVFFVHLHGSAELIAERMAARRGHFMPVSLLRSQLDTLEPLAADERGARVPISGSAEETTREALAAVRGA</sequence>
<dbReference type="PANTHER" id="PTHR43442">
    <property type="entry name" value="GLUCONOKINASE-RELATED"/>
    <property type="match status" value="1"/>
</dbReference>
<evidence type="ECO:0000256" key="9">
    <source>
        <dbReference type="ARBA" id="ARBA00048090"/>
    </source>
</evidence>
<evidence type="ECO:0000256" key="6">
    <source>
        <dbReference type="ARBA" id="ARBA00022777"/>
    </source>
</evidence>
<dbReference type="PANTHER" id="PTHR43442:SF3">
    <property type="entry name" value="GLUCONOKINASE-RELATED"/>
    <property type="match status" value="1"/>
</dbReference>
<keyword evidence="5 10" id="KW-0547">Nucleotide-binding</keyword>
<dbReference type="EC" id="2.7.1.12" evidence="3 10"/>
<keyword evidence="8" id="KW-0311">Gluconate utilization</keyword>
<proteinExistence type="inferred from homology"/>
<dbReference type="GO" id="GO:0005737">
    <property type="term" value="C:cytoplasm"/>
    <property type="evidence" value="ECO:0007669"/>
    <property type="project" value="TreeGrafter"/>
</dbReference>